<comment type="caution">
    <text evidence="1">The sequence shown here is derived from an EMBL/GenBank/DDBJ whole genome shotgun (WGS) entry which is preliminary data.</text>
</comment>
<organism evidence="1 2">
    <name type="scientific">Labilibaculum filiforme</name>
    <dbReference type="NCBI Taxonomy" id="1940526"/>
    <lineage>
        <taxon>Bacteria</taxon>
        <taxon>Pseudomonadati</taxon>
        <taxon>Bacteroidota</taxon>
        <taxon>Bacteroidia</taxon>
        <taxon>Marinilabiliales</taxon>
        <taxon>Marinifilaceae</taxon>
        <taxon>Labilibaculum</taxon>
    </lineage>
</organism>
<accession>A0A2N3HXL1</accession>
<dbReference type="AlphaFoldDB" id="A0A2N3HXL1"/>
<dbReference type="RefSeq" id="WP_101261559.1">
    <property type="nucleotide sequence ID" value="NZ_MVDD01000007.1"/>
</dbReference>
<dbReference type="Proteomes" id="UP000233535">
    <property type="component" value="Unassembled WGS sequence"/>
</dbReference>
<name>A0A2N3HXL1_9BACT</name>
<gene>
    <name evidence="1" type="ORF">BZG02_11355</name>
</gene>
<protein>
    <submittedName>
        <fullName evidence="1">Uncharacterized protein</fullName>
    </submittedName>
</protein>
<dbReference type="EMBL" id="MVDD01000007">
    <property type="protein sequence ID" value="PKQ62789.1"/>
    <property type="molecule type" value="Genomic_DNA"/>
</dbReference>
<evidence type="ECO:0000313" key="1">
    <source>
        <dbReference type="EMBL" id="PKQ62789.1"/>
    </source>
</evidence>
<sequence>MKSFKEFIDRFKEVITLQEVKAVLDLIVSEDISFEKMPFFTNSLTGNFATSLTIMSDARGLILEFYNLVDKEGFLNYLDNEMLYKTTIDQTSRDNIYLTVFEPKFNKGFSKIELISREELEPNNIQMEEVEAVSILINH</sequence>
<reference evidence="1 2" key="1">
    <citation type="journal article" date="2017" name="Front. Microbiol.">
        <title>Labilibaculum manganireducens gen. nov., sp. nov. and Labilibaculum filiforme sp. nov., Novel Bacteroidetes Isolated from Subsurface Sediments of the Baltic Sea.</title>
        <authorList>
            <person name="Vandieken V."/>
            <person name="Marshall I.P."/>
            <person name="Niemann H."/>
            <person name="Engelen B."/>
            <person name="Cypionka H."/>
        </authorList>
    </citation>
    <scope>NUCLEOTIDE SEQUENCE [LARGE SCALE GENOMIC DNA]</scope>
    <source>
        <strain evidence="1 2">59.16B</strain>
    </source>
</reference>
<proteinExistence type="predicted"/>
<keyword evidence="2" id="KW-1185">Reference proteome</keyword>
<evidence type="ECO:0000313" key="2">
    <source>
        <dbReference type="Proteomes" id="UP000233535"/>
    </source>
</evidence>